<dbReference type="Pfam" id="PF01636">
    <property type="entry name" value="APH"/>
    <property type="match status" value="1"/>
</dbReference>
<dbReference type="SUPFAM" id="SSF56112">
    <property type="entry name" value="Protein kinase-like (PK-like)"/>
    <property type="match status" value="1"/>
</dbReference>
<dbReference type="InterPro" id="IPR011009">
    <property type="entry name" value="Kinase-like_dom_sf"/>
</dbReference>
<dbReference type="EMBL" id="PGTD01000017">
    <property type="protein sequence ID" value="PJE27668.1"/>
    <property type="molecule type" value="Genomic_DNA"/>
</dbReference>
<dbReference type="GO" id="GO:0016740">
    <property type="term" value="F:transferase activity"/>
    <property type="evidence" value="ECO:0007669"/>
    <property type="project" value="UniProtKB-KW"/>
</dbReference>
<protein>
    <submittedName>
        <fullName evidence="2">Aminoglycoside phosphotransferase family protein</fullName>
    </submittedName>
    <submittedName>
        <fullName evidence="3">Phosphotransferase enzyme family protein</fullName>
    </submittedName>
</protein>
<sequence>MNALLENAAELHPEAAAQAARRLAAVLAARGGEAGEILHLVPGRRAVFAGSWQGAEVVFHLALDPEQARAFASGFAEQTRVHGYMGQGAFRVPEPLALLEGGELTAVARIEGQPLLQAMWQAEAGERPALQALGAGWLAAHAAPTLETSPVNRGPWRKWADKGLEQQPHEALRGIETRVAQKFHALSRRMRGQETWRTALGHGDFHPNNLMLDGAGLCWGIDLGASTRAPLCRDIARYLVHGARRGMLPSGQMRYGVDAGGLQAFAQAFSLTDQELATDLPFFICHEVLSRVEHPQMPGRRIRLTQEMTEALFEDMRALMKD</sequence>
<reference evidence="3 4" key="1">
    <citation type="submission" date="2017-09" db="EMBL/GenBank/DDBJ databases">
        <authorList>
            <person name="Ehlers B."/>
            <person name="Leendertz F.H."/>
        </authorList>
    </citation>
    <scope>NUCLEOTIDE SEQUENCE [LARGE SCALE GENOMIC DNA]</scope>
    <source>
        <strain evidence="3 4">CGMCC 1.12662</strain>
    </source>
</reference>
<evidence type="ECO:0000313" key="3">
    <source>
        <dbReference type="EMBL" id="SNY37950.1"/>
    </source>
</evidence>
<dbReference type="OrthoDB" id="7817715at2"/>
<keyword evidence="5" id="KW-1185">Reference proteome</keyword>
<dbReference type="EMBL" id="OBEA01000001">
    <property type="protein sequence ID" value="SNY37950.1"/>
    <property type="molecule type" value="Genomic_DNA"/>
</dbReference>
<organism evidence="3 4">
    <name type="scientific">Pseudooceanicola antarcticus</name>
    <dbReference type="NCBI Taxonomy" id="1247613"/>
    <lineage>
        <taxon>Bacteria</taxon>
        <taxon>Pseudomonadati</taxon>
        <taxon>Pseudomonadota</taxon>
        <taxon>Alphaproteobacteria</taxon>
        <taxon>Rhodobacterales</taxon>
        <taxon>Paracoccaceae</taxon>
        <taxon>Pseudooceanicola</taxon>
    </lineage>
</organism>
<dbReference type="Proteomes" id="UP000231702">
    <property type="component" value="Unassembled WGS sequence"/>
</dbReference>
<dbReference type="Gene3D" id="3.90.1200.10">
    <property type="match status" value="1"/>
</dbReference>
<evidence type="ECO:0000259" key="1">
    <source>
        <dbReference type="Pfam" id="PF01636"/>
    </source>
</evidence>
<evidence type="ECO:0000313" key="5">
    <source>
        <dbReference type="Proteomes" id="UP000231702"/>
    </source>
</evidence>
<dbReference type="InterPro" id="IPR002575">
    <property type="entry name" value="Aminoglycoside_PTrfase"/>
</dbReference>
<accession>A0A285HQA3</accession>
<dbReference type="Proteomes" id="UP000231655">
    <property type="component" value="Unassembled WGS sequence"/>
</dbReference>
<evidence type="ECO:0000313" key="4">
    <source>
        <dbReference type="Proteomes" id="UP000231655"/>
    </source>
</evidence>
<dbReference type="RefSeq" id="WP_097144172.1">
    <property type="nucleotide sequence ID" value="NZ_OBEA01000001.1"/>
</dbReference>
<gene>
    <name evidence="2" type="ORF">CVM39_13890</name>
    <name evidence="3" type="ORF">SAMN06297129_0379</name>
</gene>
<evidence type="ECO:0000313" key="2">
    <source>
        <dbReference type="EMBL" id="PJE27668.1"/>
    </source>
</evidence>
<reference evidence="2 5" key="2">
    <citation type="journal article" date="2018" name="Int. J. Syst. Evol. Microbiol.">
        <title>Pseudooceanicola lipolyticus sp. nov., a marine alphaproteobacterium, reclassification of Oceanicola flagellatus as Pseudooceanicola flagellatus comb. nov. and emended description of the genus Pseudooceanicola.</title>
        <authorList>
            <person name="Huang M.-M."/>
            <person name="Guo L.-L."/>
            <person name="Wu Y.-H."/>
            <person name="Lai Q.-L."/>
            <person name="Shao Z.-Z."/>
            <person name="Wang C.-S."/>
            <person name="Wu M."/>
            <person name="Xu X.-W."/>
        </authorList>
    </citation>
    <scope>NUCLEOTIDE SEQUENCE [LARGE SCALE GENOMIC DNA]</scope>
    <source>
        <strain evidence="2 5">Ar-45</strain>
    </source>
</reference>
<proteinExistence type="predicted"/>
<feature type="domain" description="Aminoglycoside phosphotransferase" evidence="1">
    <location>
        <begin position="77"/>
        <end position="241"/>
    </location>
</feature>
<keyword evidence="3" id="KW-0808">Transferase</keyword>
<dbReference type="AlphaFoldDB" id="A0A285HQA3"/>
<name>A0A285HQA3_9RHOB</name>